<dbReference type="PANTHER" id="PTHR22950">
    <property type="entry name" value="AMINO ACID TRANSPORTER"/>
    <property type="match status" value="1"/>
</dbReference>
<gene>
    <name evidence="7" type="ORF">g.28768</name>
</gene>
<name>A0A1B6CKT9_9HEMI</name>
<proteinExistence type="predicted"/>
<feature type="transmembrane region" description="Helical" evidence="5">
    <location>
        <begin position="362"/>
        <end position="381"/>
    </location>
</feature>
<evidence type="ECO:0000256" key="1">
    <source>
        <dbReference type="ARBA" id="ARBA00004141"/>
    </source>
</evidence>
<evidence type="ECO:0000259" key="6">
    <source>
        <dbReference type="Pfam" id="PF01490"/>
    </source>
</evidence>
<comment type="subcellular location">
    <subcellularLocation>
        <location evidence="1">Membrane</location>
        <topology evidence="1">Multi-pass membrane protein</topology>
    </subcellularLocation>
</comment>
<feature type="transmembrane region" description="Helical" evidence="5">
    <location>
        <begin position="202"/>
        <end position="225"/>
    </location>
</feature>
<evidence type="ECO:0000313" key="7">
    <source>
        <dbReference type="EMBL" id="JAS14087.1"/>
    </source>
</evidence>
<feature type="transmembrane region" description="Helical" evidence="5">
    <location>
        <begin position="78"/>
        <end position="99"/>
    </location>
</feature>
<dbReference type="Pfam" id="PF01490">
    <property type="entry name" value="Aa_trans"/>
    <property type="match status" value="1"/>
</dbReference>
<dbReference type="InterPro" id="IPR013057">
    <property type="entry name" value="AA_transpt_TM"/>
</dbReference>
<dbReference type="PANTHER" id="PTHR22950:SF349">
    <property type="entry name" value="AMINO ACID TRANSPORTER TRANSMEMBRANE DOMAIN-CONTAINING PROTEIN"/>
    <property type="match status" value="1"/>
</dbReference>
<protein>
    <recommendedName>
        <fullName evidence="6">Amino acid transporter transmembrane domain-containing protein</fullName>
    </recommendedName>
</protein>
<keyword evidence="3 5" id="KW-1133">Transmembrane helix</keyword>
<keyword evidence="4 5" id="KW-0472">Membrane</keyword>
<evidence type="ECO:0000256" key="4">
    <source>
        <dbReference type="ARBA" id="ARBA00023136"/>
    </source>
</evidence>
<evidence type="ECO:0000256" key="3">
    <source>
        <dbReference type="ARBA" id="ARBA00022989"/>
    </source>
</evidence>
<feature type="transmembrane region" description="Helical" evidence="5">
    <location>
        <begin position="173"/>
        <end position="195"/>
    </location>
</feature>
<feature type="transmembrane region" description="Helical" evidence="5">
    <location>
        <begin position="245"/>
        <end position="265"/>
    </location>
</feature>
<dbReference type="AlphaFoldDB" id="A0A1B6CKT9"/>
<reference evidence="7" key="1">
    <citation type="submission" date="2015-12" db="EMBL/GenBank/DDBJ databases">
        <title>De novo transcriptome assembly of four potential Pierce s Disease insect vectors from Arizona vineyards.</title>
        <authorList>
            <person name="Tassone E.E."/>
        </authorList>
    </citation>
    <scope>NUCLEOTIDE SEQUENCE</scope>
</reference>
<feature type="domain" description="Amino acid transporter transmembrane" evidence="6">
    <location>
        <begin position="45"/>
        <end position="375"/>
    </location>
</feature>
<evidence type="ECO:0000256" key="5">
    <source>
        <dbReference type="SAM" id="Phobius"/>
    </source>
</evidence>
<feature type="transmembrane region" description="Helical" evidence="5">
    <location>
        <begin position="142"/>
        <end position="161"/>
    </location>
</feature>
<accession>A0A1B6CKT9</accession>
<dbReference type="GO" id="GO:0015179">
    <property type="term" value="F:L-amino acid transmembrane transporter activity"/>
    <property type="evidence" value="ECO:0007669"/>
    <property type="project" value="TreeGrafter"/>
</dbReference>
<dbReference type="GO" id="GO:0005774">
    <property type="term" value="C:vacuolar membrane"/>
    <property type="evidence" value="ECO:0007669"/>
    <property type="project" value="TreeGrafter"/>
</dbReference>
<evidence type="ECO:0000256" key="2">
    <source>
        <dbReference type="ARBA" id="ARBA00022692"/>
    </source>
</evidence>
<keyword evidence="2 5" id="KW-0812">Transmembrane</keyword>
<organism evidence="7">
    <name type="scientific">Clastoptera arizonana</name>
    <name type="common">Arizona spittle bug</name>
    <dbReference type="NCBI Taxonomy" id="38151"/>
    <lineage>
        <taxon>Eukaryota</taxon>
        <taxon>Metazoa</taxon>
        <taxon>Ecdysozoa</taxon>
        <taxon>Arthropoda</taxon>
        <taxon>Hexapoda</taxon>
        <taxon>Insecta</taxon>
        <taxon>Pterygota</taxon>
        <taxon>Neoptera</taxon>
        <taxon>Paraneoptera</taxon>
        <taxon>Hemiptera</taxon>
        <taxon>Auchenorrhyncha</taxon>
        <taxon>Cercopoidea</taxon>
        <taxon>Clastopteridae</taxon>
        <taxon>Clastoptera</taxon>
    </lineage>
</organism>
<feature type="transmembrane region" description="Helical" evidence="5">
    <location>
        <begin position="277"/>
        <end position="302"/>
    </location>
</feature>
<sequence>MDHKVKEAEETNLRLLVPTSTIPIQIVSDNQPKKDDGHGIYEVKHPTTYMETLLHMVKGNVGSGVFAMGNAFSNAGLILGPILTIFLGVVCVYGNHILINTSKELRRRRKLTYYPSFTDTMQWAFEEGPPIFERCSKLIRTVVKVFNIITQLGFCAVYFVFIPSTIKAVLDPYGIIIDIHIHMAIIFIPILLTSLVRNLKFLIPFSIIANISLGIGLVMTLYIAGRDLPEISSRPAVADLSKLPLFFGTAIYCFEGISMVLPFQNEMKEPEKFGSPFGVLNVGMTIVGGILIMIGSVGYLKYGEEVKGSVTLNFPPSLFSELVQVTIVVGIFFTYALQFYVAVKFIWPDVVQQYGPFKHPVLCEYGVRFLFVFITCEYIMINIL</sequence>
<dbReference type="EMBL" id="GEDC01023211">
    <property type="protein sequence ID" value="JAS14087.1"/>
    <property type="molecule type" value="Transcribed_RNA"/>
</dbReference>
<feature type="transmembrane region" description="Helical" evidence="5">
    <location>
        <begin position="322"/>
        <end position="341"/>
    </location>
</feature>